<dbReference type="GO" id="GO:0009003">
    <property type="term" value="F:signal peptidase activity"/>
    <property type="evidence" value="ECO:0007669"/>
    <property type="project" value="UniProtKB-EC"/>
</dbReference>
<dbReference type="RefSeq" id="WP_073075723.1">
    <property type="nucleotide sequence ID" value="NZ_FQXV01000001.1"/>
</dbReference>
<dbReference type="InterPro" id="IPR036286">
    <property type="entry name" value="LexA/Signal_pep-like_sf"/>
</dbReference>
<evidence type="ECO:0000259" key="8">
    <source>
        <dbReference type="Pfam" id="PF10502"/>
    </source>
</evidence>
<dbReference type="PROSITE" id="PS00760">
    <property type="entry name" value="SPASE_I_2"/>
    <property type="match status" value="1"/>
</dbReference>
<dbReference type="CDD" id="cd06530">
    <property type="entry name" value="S26_SPase_I"/>
    <property type="match status" value="1"/>
</dbReference>
<keyword evidence="10" id="KW-1185">Reference proteome</keyword>
<feature type="transmembrane region" description="Helical" evidence="7">
    <location>
        <begin position="26"/>
        <end position="48"/>
    </location>
</feature>
<evidence type="ECO:0000256" key="3">
    <source>
        <dbReference type="ARBA" id="ARBA00009370"/>
    </source>
</evidence>
<organism evidence="9 10">
    <name type="scientific">Sporobacter termitidis DSM 10068</name>
    <dbReference type="NCBI Taxonomy" id="1123282"/>
    <lineage>
        <taxon>Bacteria</taxon>
        <taxon>Bacillati</taxon>
        <taxon>Bacillota</taxon>
        <taxon>Clostridia</taxon>
        <taxon>Eubacteriales</taxon>
        <taxon>Oscillospiraceae</taxon>
        <taxon>Sporobacter</taxon>
    </lineage>
</organism>
<dbReference type="InterPro" id="IPR000223">
    <property type="entry name" value="Pept_S26A_signal_pept_1"/>
</dbReference>
<dbReference type="GO" id="GO:0004252">
    <property type="term" value="F:serine-type endopeptidase activity"/>
    <property type="evidence" value="ECO:0007669"/>
    <property type="project" value="InterPro"/>
</dbReference>
<evidence type="ECO:0000256" key="2">
    <source>
        <dbReference type="ARBA" id="ARBA00004401"/>
    </source>
</evidence>
<keyword evidence="7" id="KW-0645">Protease</keyword>
<evidence type="ECO:0000256" key="1">
    <source>
        <dbReference type="ARBA" id="ARBA00000677"/>
    </source>
</evidence>
<evidence type="ECO:0000256" key="4">
    <source>
        <dbReference type="ARBA" id="ARBA00013208"/>
    </source>
</evidence>
<name>A0A1M5TL88_9FIRM</name>
<comment type="catalytic activity">
    <reaction evidence="1 7">
        <text>Cleavage of hydrophobic, N-terminal signal or leader sequences from secreted and periplasmic proteins.</text>
        <dbReference type="EC" id="3.4.21.89"/>
    </reaction>
</comment>
<proteinExistence type="inferred from homology"/>
<evidence type="ECO:0000256" key="7">
    <source>
        <dbReference type="RuleBase" id="RU362042"/>
    </source>
</evidence>
<dbReference type="Pfam" id="PF10502">
    <property type="entry name" value="Peptidase_S26"/>
    <property type="match status" value="1"/>
</dbReference>
<reference evidence="9 10" key="1">
    <citation type="submission" date="2016-11" db="EMBL/GenBank/DDBJ databases">
        <authorList>
            <person name="Jaros S."/>
            <person name="Januszkiewicz K."/>
            <person name="Wedrychowicz H."/>
        </authorList>
    </citation>
    <scope>NUCLEOTIDE SEQUENCE [LARGE SCALE GENOMIC DNA]</scope>
    <source>
        <strain evidence="9 10">DSM 10068</strain>
    </source>
</reference>
<protein>
    <recommendedName>
        <fullName evidence="4 7">Signal peptidase I</fullName>
        <ecNumber evidence="4 7">3.4.21.89</ecNumber>
    </recommendedName>
</protein>
<dbReference type="NCBIfam" id="TIGR02227">
    <property type="entry name" value="sigpep_I_bact"/>
    <property type="match status" value="1"/>
</dbReference>
<dbReference type="InterPro" id="IPR019757">
    <property type="entry name" value="Pept_S26A_signal_pept_1_Lys-AS"/>
</dbReference>
<feature type="active site" evidence="6">
    <location>
        <position position="97"/>
    </location>
</feature>
<dbReference type="EMBL" id="FQXV01000001">
    <property type="protein sequence ID" value="SHH51448.1"/>
    <property type="molecule type" value="Genomic_DNA"/>
</dbReference>
<comment type="similarity">
    <text evidence="3 7">Belongs to the peptidase S26 family.</text>
</comment>
<sequence>MDDGELNKDTGKPTGGGDAVASRMELYDWVQCIVTAVLCGILIFVFIGRIDGIKGPSMMQTLQDGDRVILSNLFFTPKYGDIVFVKTEAYGDTPIVKRVIATGGQTIDIDFTQGVVYVDGKALQEDYTNTPTTLREDFSGPVTIPDGYVFVMGDNRNDSLDSRSGAVGLVDTRQILGKVLFVLIPGINTDGTRHWDRIGSVYK</sequence>
<dbReference type="GO" id="GO:0005886">
    <property type="term" value="C:plasma membrane"/>
    <property type="evidence" value="ECO:0007669"/>
    <property type="project" value="UniProtKB-SubCell"/>
</dbReference>
<dbReference type="InterPro" id="IPR019533">
    <property type="entry name" value="Peptidase_S26"/>
</dbReference>
<dbReference type="STRING" id="1123282.SAMN02745823_00136"/>
<dbReference type="PRINTS" id="PR00727">
    <property type="entry name" value="LEADERPTASE"/>
</dbReference>
<keyword evidence="7" id="KW-0472">Membrane</keyword>
<evidence type="ECO:0000313" key="10">
    <source>
        <dbReference type="Proteomes" id="UP000183995"/>
    </source>
</evidence>
<comment type="subcellular location">
    <subcellularLocation>
        <location evidence="2">Cell membrane</location>
        <topology evidence="2">Single-pass type II membrane protein</topology>
    </subcellularLocation>
    <subcellularLocation>
        <location evidence="7">Membrane</location>
        <topology evidence="7">Single-pass type II membrane protein</topology>
    </subcellularLocation>
</comment>
<dbReference type="Proteomes" id="UP000183995">
    <property type="component" value="Unassembled WGS sequence"/>
</dbReference>
<dbReference type="GO" id="GO:0006465">
    <property type="term" value="P:signal peptide processing"/>
    <property type="evidence" value="ECO:0007669"/>
    <property type="project" value="InterPro"/>
</dbReference>
<dbReference type="SUPFAM" id="SSF51306">
    <property type="entry name" value="LexA/Signal peptidase"/>
    <property type="match status" value="1"/>
</dbReference>
<feature type="domain" description="Peptidase S26" evidence="8">
    <location>
        <begin position="27"/>
        <end position="183"/>
    </location>
</feature>
<accession>A0A1M5TL88</accession>
<keyword evidence="5 7" id="KW-0378">Hydrolase</keyword>
<evidence type="ECO:0000313" key="9">
    <source>
        <dbReference type="EMBL" id="SHH51448.1"/>
    </source>
</evidence>
<gene>
    <name evidence="9" type="ORF">SAMN02745823_00136</name>
</gene>
<dbReference type="AlphaFoldDB" id="A0A1M5TL88"/>
<dbReference type="EC" id="3.4.21.89" evidence="4 7"/>
<evidence type="ECO:0000256" key="5">
    <source>
        <dbReference type="ARBA" id="ARBA00022801"/>
    </source>
</evidence>
<dbReference type="PANTHER" id="PTHR43390:SF1">
    <property type="entry name" value="CHLOROPLAST PROCESSING PEPTIDASE"/>
    <property type="match status" value="1"/>
</dbReference>
<evidence type="ECO:0000256" key="6">
    <source>
        <dbReference type="PIRSR" id="PIRSR600223-1"/>
    </source>
</evidence>
<keyword evidence="7" id="KW-1133">Transmembrane helix</keyword>
<dbReference type="PANTHER" id="PTHR43390">
    <property type="entry name" value="SIGNAL PEPTIDASE I"/>
    <property type="match status" value="1"/>
</dbReference>
<dbReference type="InterPro" id="IPR019758">
    <property type="entry name" value="Pept_S26A_signal_pept_1_CS"/>
</dbReference>
<keyword evidence="7" id="KW-0812">Transmembrane</keyword>
<feature type="active site" evidence="6">
    <location>
        <position position="57"/>
    </location>
</feature>
<dbReference type="Gene3D" id="2.10.109.10">
    <property type="entry name" value="Umud Fragment, subunit A"/>
    <property type="match status" value="1"/>
</dbReference>
<dbReference type="PROSITE" id="PS00761">
    <property type="entry name" value="SPASE_I_3"/>
    <property type="match status" value="1"/>
</dbReference>